<proteinExistence type="predicted"/>
<sequence>MPAELLEQCRIGGIILAAGEASRMGRCKAVLPLGDCAEPTVLQAALQALQGGCNGPVVVVTGFHEAAVRAEAVRLGLPVVHNPDAASGMFSSVCVGIRALTQHGDQLPYSCGAADSGASGDSGHDFLPDFSLDALFVLPVDIPLVRPETCALLTESFAARHDAVTYPTFDGERGHPPLLRRDVAEAALRHTGEGGLRAVLEQVAVQGETECDVPVVDAGILADMDTPDAYGAVRERYSSRNVPSEAETAVLLDLAQTLPHTRAHGKAVADAALCMAEALHTVRGDVPAAIDLPLVYAAALLHDICKGAKHHERAGGLFLARYGFAEAGRIVAAHRDIDPAFVERVGERELVMLADKFVRGTRLVPIAERYDERLREWAHDAQAVADIGGRKERALALLALLERELGTDVHALLQRSGIWKTA</sequence>
<feature type="domain" description="HD/PDEase" evidence="1">
    <location>
        <begin position="257"/>
        <end position="382"/>
    </location>
</feature>
<dbReference type="Proteomes" id="UP000503840">
    <property type="component" value="Unassembled WGS sequence"/>
</dbReference>
<dbReference type="EMBL" id="BLVO01000016">
    <property type="protein sequence ID" value="GFM35189.1"/>
    <property type="molecule type" value="Genomic_DNA"/>
</dbReference>
<comment type="caution">
    <text evidence="2">The sequence shown here is derived from an EMBL/GenBank/DDBJ whole genome shotgun (WGS) entry which is preliminary data.</text>
</comment>
<evidence type="ECO:0000313" key="3">
    <source>
        <dbReference type="Proteomes" id="UP000503840"/>
    </source>
</evidence>
<dbReference type="Gene3D" id="3.90.550.10">
    <property type="entry name" value="Spore Coat Polysaccharide Biosynthesis Protein SpsA, Chain A"/>
    <property type="match status" value="1"/>
</dbReference>
<dbReference type="SUPFAM" id="SSF53448">
    <property type="entry name" value="Nucleotide-diphospho-sugar transferases"/>
    <property type="match status" value="1"/>
</dbReference>
<dbReference type="GO" id="GO:0016779">
    <property type="term" value="F:nucleotidyltransferase activity"/>
    <property type="evidence" value="ECO:0007669"/>
    <property type="project" value="UniProtKB-ARBA"/>
</dbReference>
<organism evidence="2 3">
    <name type="scientific">Desulfovibrio subterraneus</name>
    <dbReference type="NCBI Taxonomy" id="2718620"/>
    <lineage>
        <taxon>Bacteria</taxon>
        <taxon>Pseudomonadati</taxon>
        <taxon>Thermodesulfobacteriota</taxon>
        <taxon>Desulfovibrionia</taxon>
        <taxon>Desulfovibrionales</taxon>
        <taxon>Desulfovibrionaceae</taxon>
        <taxon>Desulfovibrio</taxon>
    </lineage>
</organism>
<dbReference type="PANTHER" id="PTHR43777">
    <property type="entry name" value="MOLYBDENUM COFACTOR CYTIDYLYLTRANSFERASE"/>
    <property type="match status" value="1"/>
</dbReference>
<dbReference type="CDD" id="cd00077">
    <property type="entry name" value="HDc"/>
    <property type="match status" value="1"/>
</dbReference>
<dbReference type="SUPFAM" id="SSF109604">
    <property type="entry name" value="HD-domain/PDEase-like"/>
    <property type="match status" value="1"/>
</dbReference>
<accession>A0A7J0BNF7</accession>
<protein>
    <submittedName>
        <fullName evidence="2">Phosphohydrolase</fullName>
    </submittedName>
</protein>
<evidence type="ECO:0000259" key="1">
    <source>
        <dbReference type="SMART" id="SM00471"/>
    </source>
</evidence>
<dbReference type="Pfam" id="PF01966">
    <property type="entry name" value="HD"/>
    <property type="match status" value="1"/>
</dbReference>
<dbReference type="InterPro" id="IPR003607">
    <property type="entry name" value="HD/PDEase_dom"/>
</dbReference>
<gene>
    <name evidence="2" type="ORF">DSM101010T_35540</name>
</gene>
<keyword evidence="3" id="KW-1185">Reference proteome</keyword>
<dbReference type="SMART" id="SM00471">
    <property type="entry name" value="HDc"/>
    <property type="match status" value="1"/>
</dbReference>
<keyword evidence="2" id="KW-0378">Hydrolase</keyword>
<dbReference type="InterPro" id="IPR029044">
    <property type="entry name" value="Nucleotide-diphossugar_trans"/>
</dbReference>
<evidence type="ECO:0000313" key="2">
    <source>
        <dbReference type="EMBL" id="GFM35189.1"/>
    </source>
</evidence>
<dbReference type="Gene3D" id="1.10.3210.10">
    <property type="entry name" value="Hypothetical protein af1432"/>
    <property type="match status" value="1"/>
</dbReference>
<dbReference type="Pfam" id="PF12804">
    <property type="entry name" value="NTP_transf_3"/>
    <property type="match status" value="1"/>
</dbReference>
<dbReference type="CDD" id="cd04182">
    <property type="entry name" value="GT_2_like_f"/>
    <property type="match status" value="1"/>
</dbReference>
<reference evidence="2 3" key="1">
    <citation type="submission" date="2020-05" db="EMBL/GenBank/DDBJ databases">
        <title>Draft genome sequence of Desulfovibrio sp. strain HN2T.</title>
        <authorList>
            <person name="Ueno A."/>
            <person name="Tamazawa S."/>
            <person name="Tamamura S."/>
            <person name="Murakami T."/>
            <person name="Kiyama T."/>
            <person name="Inomata H."/>
            <person name="Amano Y."/>
            <person name="Miyakawa K."/>
            <person name="Tamaki H."/>
            <person name="Naganuma T."/>
            <person name="Kaneko K."/>
        </authorList>
    </citation>
    <scope>NUCLEOTIDE SEQUENCE [LARGE SCALE GENOMIC DNA]</scope>
    <source>
        <strain evidence="2 3">HN2</strain>
    </source>
</reference>
<dbReference type="GO" id="GO:0016787">
    <property type="term" value="F:hydrolase activity"/>
    <property type="evidence" value="ECO:0007669"/>
    <property type="project" value="UniProtKB-KW"/>
</dbReference>
<dbReference type="PANTHER" id="PTHR43777:SF1">
    <property type="entry name" value="MOLYBDENUM COFACTOR CYTIDYLYLTRANSFERASE"/>
    <property type="match status" value="1"/>
</dbReference>
<dbReference type="InterPro" id="IPR006674">
    <property type="entry name" value="HD_domain"/>
</dbReference>
<dbReference type="InterPro" id="IPR025877">
    <property type="entry name" value="MobA-like_NTP_Trfase"/>
</dbReference>
<dbReference type="AlphaFoldDB" id="A0A7J0BNF7"/>
<name>A0A7J0BNF7_9BACT</name>